<proteinExistence type="predicted"/>
<feature type="region of interest" description="Disordered" evidence="1">
    <location>
        <begin position="52"/>
        <end position="116"/>
    </location>
</feature>
<dbReference type="Proteomes" id="UP001177670">
    <property type="component" value="Unassembled WGS sequence"/>
</dbReference>
<comment type="caution">
    <text evidence="2">The sequence shown here is derived from an EMBL/GenBank/DDBJ whole genome shotgun (WGS) entry which is preliminary data.</text>
</comment>
<dbReference type="AlphaFoldDB" id="A0AA40FZE5"/>
<sequence length="116" mass="13510">ANWPKAGIRSHFEIGEDARKRTAKFIFVEEEREQIGNEIEIIRSGDPVKFDLAGERKRERWEKSGIKRERKGKRGREDRASGADMHADSSGMQREERATGEKTKGRRTFRNVPRKK</sequence>
<evidence type="ECO:0000313" key="2">
    <source>
        <dbReference type="EMBL" id="KAK1128201.1"/>
    </source>
</evidence>
<feature type="compositionally biased region" description="Basic residues" evidence="1">
    <location>
        <begin position="104"/>
        <end position="116"/>
    </location>
</feature>
<keyword evidence="3" id="KW-1185">Reference proteome</keyword>
<name>A0AA40FZE5_9HYME</name>
<feature type="non-terminal residue" evidence="2">
    <location>
        <position position="1"/>
    </location>
</feature>
<accession>A0AA40FZE5</accession>
<evidence type="ECO:0000256" key="1">
    <source>
        <dbReference type="SAM" id="MobiDB-lite"/>
    </source>
</evidence>
<evidence type="ECO:0000313" key="3">
    <source>
        <dbReference type="Proteomes" id="UP001177670"/>
    </source>
</evidence>
<feature type="compositionally biased region" description="Basic and acidic residues" evidence="1">
    <location>
        <begin position="75"/>
        <end position="103"/>
    </location>
</feature>
<organism evidence="2 3">
    <name type="scientific">Melipona bicolor</name>
    <dbReference type="NCBI Taxonomy" id="60889"/>
    <lineage>
        <taxon>Eukaryota</taxon>
        <taxon>Metazoa</taxon>
        <taxon>Ecdysozoa</taxon>
        <taxon>Arthropoda</taxon>
        <taxon>Hexapoda</taxon>
        <taxon>Insecta</taxon>
        <taxon>Pterygota</taxon>
        <taxon>Neoptera</taxon>
        <taxon>Endopterygota</taxon>
        <taxon>Hymenoptera</taxon>
        <taxon>Apocrita</taxon>
        <taxon>Aculeata</taxon>
        <taxon>Apoidea</taxon>
        <taxon>Anthophila</taxon>
        <taxon>Apidae</taxon>
        <taxon>Melipona</taxon>
    </lineage>
</organism>
<gene>
    <name evidence="2" type="ORF">K0M31_002671</name>
</gene>
<feature type="compositionally biased region" description="Basic and acidic residues" evidence="1">
    <location>
        <begin position="52"/>
        <end position="67"/>
    </location>
</feature>
<dbReference type="EMBL" id="JAHYIQ010000010">
    <property type="protein sequence ID" value="KAK1128201.1"/>
    <property type="molecule type" value="Genomic_DNA"/>
</dbReference>
<protein>
    <submittedName>
        <fullName evidence="2">Uncharacterized protein</fullName>
    </submittedName>
</protein>
<reference evidence="2" key="1">
    <citation type="submission" date="2021-10" db="EMBL/GenBank/DDBJ databases">
        <title>Melipona bicolor Genome sequencing and assembly.</title>
        <authorList>
            <person name="Araujo N.S."/>
            <person name="Arias M.C."/>
        </authorList>
    </citation>
    <scope>NUCLEOTIDE SEQUENCE</scope>
    <source>
        <strain evidence="2">USP_2M_L1-L4_2017</strain>
        <tissue evidence="2">Whole body</tissue>
    </source>
</reference>